<dbReference type="Gene3D" id="2.70.98.10">
    <property type="match status" value="1"/>
</dbReference>
<dbReference type="PANTHER" id="PTHR12143">
    <property type="entry name" value="PEPTIDE N-GLYCANASE PNGASE -RELATED"/>
    <property type="match status" value="1"/>
</dbReference>
<dbReference type="InterPro" id="IPR012939">
    <property type="entry name" value="Glyco_hydro_92"/>
</dbReference>
<evidence type="ECO:0000259" key="2">
    <source>
        <dbReference type="Pfam" id="PF17678"/>
    </source>
</evidence>
<dbReference type="RefSeq" id="WP_206960701.1">
    <property type="nucleotide sequence ID" value="NZ_BAAAJJ010000011.1"/>
</dbReference>
<dbReference type="GO" id="GO:0016798">
    <property type="term" value="F:hydrolase activity, acting on glycosyl bonds"/>
    <property type="evidence" value="ECO:0007669"/>
    <property type="project" value="UniProtKB-KW"/>
</dbReference>
<keyword evidence="4" id="KW-1185">Reference proteome</keyword>
<dbReference type="EMBL" id="JAFLRJ010000040">
    <property type="protein sequence ID" value="MBO0511276.1"/>
    <property type="molecule type" value="Genomic_DNA"/>
</dbReference>
<dbReference type="Proteomes" id="UP000664167">
    <property type="component" value="Unassembled WGS sequence"/>
</dbReference>
<dbReference type="EC" id="3.2.1.-" evidence="3"/>
<dbReference type="PANTHER" id="PTHR12143:SF39">
    <property type="entry name" value="SECRETED PROTEIN"/>
    <property type="match status" value="1"/>
</dbReference>
<dbReference type="InterPro" id="IPR041371">
    <property type="entry name" value="GH92_N"/>
</dbReference>
<evidence type="ECO:0000313" key="4">
    <source>
        <dbReference type="Proteomes" id="UP000664167"/>
    </source>
</evidence>
<dbReference type="Gene3D" id="3.30.2080.10">
    <property type="entry name" value="GH92 mannosidase domain"/>
    <property type="match status" value="1"/>
</dbReference>
<keyword evidence="3" id="KW-0378">Hydrolase</keyword>
<dbReference type="GO" id="GO:0006516">
    <property type="term" value="P:glycoprotein catabolic process"/>
    <property type="evidence" value="ECO:0007669"/>
    <property type="project" value="TreeGrafter"/>
</dbReference>
<dbReference type="InterPro" id="IPR008928">
    <property type="entry name" value="6-hairpin_glycosidase_sf"/>
</dbReference>
<dbReference type="GO" id="GO:0005975">
    <property type="term" value="P:carbohydrate metabolic process"/>
    <property type="evidence" value="ECO:0007669"/>
    <property type="project" value="InterPro"/>
</dbReference>
<name>A0A939JCS0_9ACTN</name>
<reference evidence="3" key="1">
    <citation type="submission" date="2021-03" db="EMBL/GenBank/DDBJ databases">
        <title>Streptomyces poriferae sp. nov., a novel marine sponge-derived Actinobacteria species with anti-MRSA activity.</title>
        <authorList>
            <person name="Sandoval-Powers M."/>
            <person name="Kralova S."/>
            <person name="Nguyen G.-S."/>
            <person name="Fawwal D."/>
            <person name="Degnes K."/>
            <person name="Klinkenberg G."/>
            <person name="Sletta H."/>
            <person name="Wentzel A."/>
            <person name="Liles M.R."/>
        </authorList>
    </citation>
    <scope>NUCLEOTIDE SEQUENCE</scope>
    <source>
        <strain evidence="3">DSM 41794</strain>
    </source>
</reference>
<feature type="domain" description="Glycosyl hydrolase family 92 N-terminal" evidence="2">
    <location>
        <begin position="20"/>
        <end position="254"/>
    </location>
</feature>
<sequence>MSVASGAIAGAQLVADPSDYVDPLIGTGRGGSSVGEINNFPGPSTPFGMMQFSPDTPGSYAGYQYHSDTIRGFSMDHASVGCTAFGDVPILPVTGDIGDAPWNKVEHFSHTDEKAEPGYYAVTLDDSKVRAELTATTRTGLAAFTFPEGSEGGAPAQILVKGGASLAGDKAADMHIVGDRKVTGSATTGNFCGKGNEYTVHYAITFDQPFTAHGTWDGTTVTKGSDTVDAPKAGAYLTFDTATNRKVQAKISMSYVSVDGAEANQAAEVPGWSFEKLRQQTRDQWTQALRKIRVAGKDTDELKTFYTSLYHGLMHPNTFDDADGRYIGFDNKIRTLPKGRHQYANFSDWDTYRSLAPLQAMLWPKEASDMAQSLVNDAVQGGWWPRWPVANDYTGQMTGDNSVALISNLYAFGARDFDLKTALKYLVKGATTVDDTPGAYKERPDIANYVERGYAPNNDASRGDHARVGGSVTLEWAIDDFGIAQLAKAAGDDRTARTFTQRSQNWQNILNPATDYLQPRGEDGRFPDGPGYQPPAPGKFGQDGFDEGNAAQYNWLVPQNTAGLIQAMGGRDATSERLDTFFTKLNAGPNEPYMWAGNEVNFGVPWVYNHLGTPWKTQKAVRDIATTLFSPTPDGEPGNDDLGAQSSWYVWAALGVYPSTPGTPDLSVHSPLFERAVLDLPGGGRDLDIRAPQAAATAPYVHDLKLDGRDWERTYLPQSVVRNGGRLDFSLSGTPDTHWATSAQAAPPSYRTGEHSFLANATPNQSTVVPGGAGADITVDAQRLGGHDRSLTVTAQAPKGLELSARSRQLKLDARTGSGSTGLTVTAGPGTPEGYYEIPLTVRGSGGADPVKLSAYVLVAAEGSLSAAYDNTGTSDDADHGQGDYDAAGNTYSRQGLAAAGLKGGARLEASGTSFMWPAAPQGRPDNLVAGGQTIDLGAPAKDAKRLLFVGSATNGDHKGSATVTFTDGTTGTADLSFGDWTLPGGGTDPVFGNTLVGKAARNQGGGTGPTAYVFATTPFQVPDGKQIKSVTLPKDGELHVYSVGLG</sequence>
<comment type="caution">
    <text evidence="3">The sequence shown here is derived from an EMBL/GenBank/DDBJ whole genome shotgun (WGS) entry which is preliminary data.</text>
</comment>
<keyword evidence="3" id="KW-0326">Glycosidase</keyword>
<dbReference type="GO" id="GO:0005829">
    <property type="term" value="C:cytosol"/>
    <property type="evidence" value="ECO:0007669"/>
    <property type="project" value="TreeGrafter"/>
</dbReference>
<proteinExistence type="predicted"/>
<dbReference type="Gene3D" id="1.20.1050.60">
    <property type="entry name" value="alpha-1,2-mannosidase"/>
    <property type="match status" value="1"/>
</dbReference>
<accession>A0A939JCS0</accession>
<dbReference type="InterPro" id="IPR005887">
    <property type="entry name" value="GH92_a_mannosidase_put"/>
</dbReference>
<dbReference type="Pfam" id="PF07971">
    <property type="entry name" value="Glyco_hydro_92"/>
    <property type="match status" value="1"/>
</dbReference>
<dbReference type="InterPro" id="IPR014718">
    <property type="entry name" value="GH-type_carb-bd"/>
</dbReference>
<dbReference type="Gene3D" id="1.20.1610.10">
    <property type="entry name" value="alpha-1,2-mannosidases domains"/>
    <property type="match status" value="1"/>
</dbReference>
<gene>
    <name evidence="3" type="ORF">J0695_05550</name>
</gene>
<dbReference type="Pfam" id="PF17678">
    <property type="entry name" value="Glyco_hydro_92N"/>
    <property type="match status" value="1"/>
</dbReference>
<dbReference type="AlphaFoldDB" id="A0A939JCS0"/>
<protein>
    <submittedName>
        <fullName evidence="3">GH92 family glycosyl hydrolase</fullName>
        <ecNumber evidence="3">3.2.1.-</ecNumber>
    </submittedName>
</protein>
<evidence type="ECO:0000259" key="1">
    <source>
        <dbReference type="Pfam" id="PF07971"/>
    </source>
</evidence>
<evidence type="ECO:0000313" key="3">
    <source>
        <dbReference type="EMBL" id="MBO0511276.1"/>
    </source>
</evidence>
<dbReference type="NCBIfam" id="TIGR01180">
    <property type="entry name" value="aman2_put"/>
    <property type="match status" value="1"/>
</dbReference>
<dbReference type="InterPro" id="IPR050883">
    <property type="entry name" value="PNGase"/>
</dbReference>
<dbReference type="GO" id="GO:0030246">
    <property type="term" value="F:carbohydrate binding"/>
    <property type="evidence" value="ECO:0007669"/>
    <property type="project" value="InterPro"/>
</dbReference>
<organism evidence="3 4">
    <name type="scientific">Streptomyces beijiangensis</name>
    <dbReference type="NCBI Taxonomy" id="163361"/>
    <lineage>
        <taxon>Bacteria</taxon>
        <taxon>Bacillati</taxon>
        <taxon>Actinomycetota</taxon>
        <taxon>Actinomycetes</taxon>
        <taxon>Kitasatosporales</taxon>
        <taxon>Streptomycetaceae</taxon>
        <taxon>Streptomyces</taxon>
    </lineage>
</organism>
<feature type="domain" description="Glycosyl hydrolase family 92" evidence="1">
    <location>
        <begin position="260"/>
        <end position="732"/>
    </location>
</feature>
<dbReference type="SUPFAM" id="SSF48208">
    <property type="entry name" value="Six-hairpin glycosidases"/>
    <property type="match status" value="1"/>
</dbReference>
<dbReference type="GO" id="GO:0000224">
    <property type="term" value="F:peptide-N4-(N-acetyl-beta-glucosaminyl)asparagine amidase activity"/>
    <property type="evidence" value="ECO:0007669"/>
    <property type="project" value="TreeGrafter"/>
</dbReference>